<dbReference type="HOGENOM" id="CLU_021377_7_0_6"/>
<dbReference type="SUPFAM" id="SSF51905">
    <property type="entry name" value="FAD/NAD(P)-binding domain"/>
    <property type="match status" value="2"/>
</dbReference>
<dbReference type="eggNOG" id="COG1252">
    <property type="taxonomic scope" value="Bacteria"/>
</dbReference>
<dbReference type="Pfam" id="PF07992">
    <property type="entry name" value="Pyr_redox_2"/>
    <property type="match status" value="1"/>
</dbReference>
<dbReference type="PRINTS" id="PR00368">
    <property type="entry name" value="FADPNR"/>
</dbReference>
<evidence type="ECO:0000256" key="1">
    <source>
        <dbReference type="ARBA" id="ARBA00005272"/>
    </source>
</evidence>
<dbReference type="GO" id="GO:0003954">
    <property type="term" value="F:NADH dehydrogenase activity"/>
    <property type="evidence" value="ECO:0007669"/>
    <property type="project" value="InterPro"/>
</dbReference>
<reference evidence="7 8" key="1">
    <citation type="journal article" date="2004" name="Nucleic Acids Res.">
        <title>Unique features revealed by the genome sequence of Acinetobacter sp. ADP1, a versatile and naturally transformation competent bacterium.</title>
        <authorList>
            <person name="Barbe V."/>
            <person name="Vallenet D."/>
            <person name="Fonknechten N."/>
            <person name="Kreimeyer A."/>
            <person name="Oztas S."/>
            <person name="Labarre L."/>
            <person name="Cruveiller S."/>
            <person name="Robert C."/>
            <person name="Duprat S."/>
            <person name="Wincker P."/>
            <person name="Ornston L.N."/>
            <person name="Weissenbach J."/>
            <person name="Marliere P."/>
            <person name="Cohen G.N."/>
            <person name="Medigue C."/>
        </authorList>
    </citation>
    <scope>NUCLEOTIDE SEQUENCE [LARGE SCALE GENOMIC DNA]</scope>
    <source>
        <strain evidence="8">ATCC 33305 / BD413 / ADP1</strain>
    </source>
</reference>
<evidence type="ECO:0000313" key="8">
    <source>
        <dbReference type="Proteomes" id="UP000000430"/>
    </source>
</evidence>
<proteinExistence type="inferred from homology"/>
<keyword evidence="2" id="KW-0285">Flavoprotein</keyword>
<evidence type="ECO:0000256" key="3">
    <source>
        <dbReference type="ARBA" id="ARBA00022827"/>
    </source>
</evidence>
<keyword evidence="5" id="KW-0520">NAD</keyword>
<gene>
    <name evidence="7" type="primary">ndh</name>
    <name evidence="7" type="ordered locus">ACIAD3633</name>
</gene>
<keyword evidence="3" id="KW-0274">FAD</keyword>
<dbReference type="PANTHER" id="PTHR43706">
    <property type="entry name" value="NADH DEHYDROGENASE"/>
    <property type="match status" value="1"/>
</dbReference>
<evidence type="ECO:0000256" key="2">
    <source>
        <dbReference type="ARBA" id="ARBA00022630"/>
    </source>
</evidence>
<dbReference type="KEGG" id="aci:ACIAD3633"/>
<dbReference type="InterPro" id="IPR023753">
    <property type="entry name" value="FAD/NAD-binding_dom"/>
</dbReference>
<protein>
    <submittedName>
        <fullName evidence="7">NADH dehydrogenase II</fullName>
        <ecNumber evidence="7">1.6.99.3</ecNumber>
    </submittedName>
</protein>
<dbReference type="Gene3D" id="3.50.50.100">
    <property type="match status" value="1"/>
</dbReference>
<feature type="domain" description="FAD/NAD(P)-binding" evidence="6">
    <location>
        <begin position="17"/>
        <end position="352"/>
    </location>
</feature>
<dbReference type="EC" id="1.6.99.3" evidence="7"/>
<dbReference type="Proteomes" id="UP000000430">
    <property type="component" value="Chromosome"/>
</dbReference>
<comment type="similarity">
    <text evidence="1">Belongs to the NADH dehydrogenase family.</text>
</comment>
<dbReference type="AlphaFoldDB" id="Q6F6Q2"/>
<evidence type="ECO:0000313" key="7">
    <source>
        <dbReference type="EMBL" id="CAG70265.1"/>
    </source>
</evidence>
<keyword evidence="4 7" id="KW-0560">Oxidoreductase</keyword>
<evidence type="ECO:0000256" key="5">
    <source>
        <dbReference type="ARBA" id="ARBA00023027"/>
    </source>
</evidence>
<dbReference type="STRING" id="202950.GCA_001485005_01592"/>
<organism evidence="7 8">
    <name type="scientific">Acinetobacter baylyi (strain ATCC 33305 / BD413 / ADP1)</name>
    <dbReference type="NCBI Taxonomy" id="62977"/>
    <lineage>
        <taxon>Bacteria</taxon>
        <taxon>Pseudomonadati</taxon>
        <taxon>Pseudomonadota</taxon>
        <taxon>Gammaproteobacteria</taxon>
        <taxon>Moraxellales</taxon>
        <taxon>Moraxellaceae</taxon>
        <taxon>Acinetobacter</taxon>
    </lineage>
</organism>
<dbReference type="PANTHER" id="PTHR43706:SF9">
    <property type="entry name" value="TYPE II NADH:QUINONE OXIDOREDUCTASE"/>
    <property type="match status" value="1"/>
</dbReference>
<evidence type="ECO:0000259" key="6">
    <source>
        <dbReference type="Pfam" id="PF07992"/>
    </source>
</evidence>
<dbReference type="GO" id="GO:0008137">
    <property type="term" value="F:NADH dehydrogenase (ubiquinone) activity"/>
    <property type="evidence" value="ECO:0007669"/>
    <property type="project" value="TreeGrafter"/>
</dbReference>
<evidence type="ECO:0000256" key="4">
    <source>
        <dbReference type="ARBA" id="ARBA00023002"/>
    </source>
</evidence>
<dbReference type="InterPro" id="IPR036188">
    <property type="entry name" value="FAD/NAD-bd_sf"/>
</dbReference>
<name>Q6F6Q2_ACIAD</name>
<dbReference type="PRINTS" id="PR00411">
    <property type="entry name" value="PNDRDTASEI"/>
</dbReference>
<sequence length="443" mass="48558">MEKLMSTEKTQTSNLHRIVIVGGGAGGLELATRLGNQLGKHQHAEIILVDAALTHIWKPLLHEVAAGTLNSYEDELNYFAHASQHHFEFFLGRLTDLDRASKKIVLGALKDEDGKEVAPERCIAYDTLVLAIGSTSNDFGTPGAKEHCIFLDSRPQADRFQREFLSLYLEAQARNLIEPHENTLNIAIIGAGATGVELAAELHHAANQFSKYGLNSIDPKDVKISLIEAAPRILPALSERVSEGAEKELQKIGVNVLKNCRVTHIDAHKVYCEGDIQIPATLKVWSAGIKAPDFLKNIGGLETNRINQLVVKPSLQTTLDDDIFAMGDCACYIPTGAERPVPPRAQVANQEAIFLAKALAHRLQNKPLGTFEFKDKGSLVSLSNQSTVGNILGNINVEGLFARMMYVSLYRFHQVALHGVFKTSLMIIKDLLSKGSSPQLKLH</sequence>
<accession>Q6F6Q2</accession>
<dbReference type="InterPro" id="IPR045024">
    <property type="entry name" value="NDH-2"/>
</dbReference>
<dbReference type="EMBL" id="CR543861">
    <property type="protein sequence ID" value="CAG70265.1"/>
    <property type="molecule type" value="Genomic_DNA"/>
</dbReference>